<dbReference type="InterPro" id="IPR050639">
    <property type="entry name" value="SSR_resolvase"/>
</dbReference>
<dbReference type="SMART" id="SM00857">
    <property type="entry name" value="Resolvase"/>
    <property type="match status" value="1"/>
</dbReference>
<dbReference type="PANTHER" id="PTHR30461">
    <property type="entry name" value="DNA-INVERTASE FROM LAMBDOID PROPHAGE"/>
    <property type="match status" value="1"/>
</dbReference>
<organism evidence="2 3">
    <name type="scientific">Acetatifactor muris</name>
    <dbReference type="NCBI Taxonomy" id="879566"/>
    <lineage>
        <taxon>Bacteria</taxon>
        <taxon>Bacillati</taxon>
        <taxon>Bacillota</taxon>
        <taxon>Clostridia</taxon>
        <taxon>Lachnospirales</taxon>
        <taxon>Lachnospiraceae</taxon>
        <taxon>Acetatifactor</taxon>
    </lineage>
</organism>
<dbReference type="EMBL" id="OFSM01000073">
    <property type="protein sequence ID" value="SOY32795.1"/>
    <property type="molecule type" value="Genomic_DNA"/>
</dbReference>
<dbReference type="InterPro" id="IPR036162">
    <property type="entry name" value="Resolvase-like_N_sf"/>
</dbReference>
<dbReference type="GO" id="GO:0000150">
    <property type="term" value="F:DNA strand exchange activity"/>
    <property type="evidence" value="ECO:0007669"/>
    <property type="project" value="InterPro"/>
</dbReference>
<keyword evidence="3" id="KW-1185">Reference proteome</keyword>
<feature type="domain" description="Resolvase/invertase-type recombinase catalytic" evidence="1">
    <location>
        <begin position="10"/>
        <end position="146"/>
    </location>
</feature>
<evidence type="ECO:0000259" key="1">
    <source>
        <dbReference type="PROSITE" id="PS51736"/>
    </source>
</evidence>
<dbReference type="OrthoDB" id="9784557at2"/>
<dbReference type="PROSITE" id="PS51736">
    <property type="entry name" value="RECOMBINASES_3"/>
    <property type="match status" value="1"/>
</dbReference>
<accession>A0A2K4ZQS6</accession>
<reference evidence="2 3" key="1">
    <citation type="submission" date="2018-01" db="EMBL/GenBank/DDBJ databases">
        <authorList>
            <person name="Gaut B.S."/>
            <person name="Morton B.R."/>
            <person name="Clegg M.T."/>
            <person name="Duvall M.R."/>
        </authorList>
    </citation>
    <scope>NUCLEOTIDE SEQUENCE [LARGE SCALE GENOMIC DNA]</scope>
    <source>
        <strain evidence="2">GP69</strain>
    </source>
</reference>
<dbReference type="Gene3D" id="3.40.50.1390">
    <property type="entry name" value="Resolvase, N-terminal catalytic domain"/>
    <property type="match status" value="1"/>
</dbReference>
<dbReference type="InterPro" id="IPR006119">
    <property type="entry name" value="Resolv_N"/>
</dbReference>
<name>A0A2K4ZQS6_9FIRM</name>
<dbReference type="SUPFAM" id="SSF53041">
    <property type="entry name" value="Resolvase-like"/>
    <property type="match status" value="1"/>
</dbReference>
<proteinExistence type="predicted"/>
<dbReference type="PANTHER" id="PTHR30461:SF23">
    <property type="entry name" value="DNA RECOMBINASE-RELATED"/>
    <property type="match status" value="1"/>
</dbReference>
<evidence type="ECO:0000313" key="3">
    <source>
        <dbReference type="Proteomes" id="UP000236311"/>
    </source>
</evidence>
<evidence type="ECO:0000313" key="2">
    <source>
        <dbReference type="EMBL" id="SOY32795.1"/>
    </source>
</evidence>
<dbReference type="CDD" id="cd03770">
    <property type="entry name" value="SR_TndX_transposase"/>
    <property type="match status" value="1"/>
</dbReference>
<dbReference type="GO" id="GO:0003677">
    <property type="term" value="F:DNA binding"/>
    <property type="evidence" value="ECO:0007669"/>
    <property type="project" value="InterPro"/>
</dbReference>
<gene>
    <name evidence="2" type="ORF">AMURIS_05563</name>
</gene>
<dbReference type="AlphaFoldDB" id="A0A2K4ZQS6"/>
<protein>
    <recommendedName>
        <fullName evidence="1">Resolvase/invertase-type recombinase catalytic domain-containing protein</fullName>
    </recommendedName>
</protein>
<dbReference type="Proteomes" id="UP000236311">
    <property type="component" value="Unassembled WGS sequence"/>
</dbReference>
<dbReference type="Pfam" id="PF00239">
    <property type="entry name" value="Resolvase"/>
    <property type="match status" value="1"/>
</dbReference>
<sequence>MLRQTTQQLITALYPRLSHEDELSGESNSISNQKRILEAYAKQNGFSNLKWYTDDGFSGANFQRPGFQSMLADIEAGLVGTVIVKDMSRLGRNYLQVGMYTEMIFPQKNVRFIAINDGVDSAQGENDFAPLRNIFKNTRHLGGVNC</sequence>